<keyword evidence="3" id="KW-1185">Reference proteome</keyword>
<gene>
    <name evidence="2" type="ORF">AYI70_g4434</name>
</gene>
<feature type="compositionally biased region" description="Basic residues" evidence="1">
    <location>
        <begin position="187"/>
        <end position="198"/>
    </location>
</feature>
<protein>
    <submittedName>
        <fullName evidence="2">Uncharacterized protein</fullName>
    </submittedName>
</protein>
<dbReference type="AlphaFoldDB" id="A0A1R1XZ22"/>
<proteinExistence type="predicted"/>
<feature type="region of interest" description="Disordered" evidence="1">
    <location>
        <begin position="187"/>
        <end position="219"/>
    </location>
</feature>
<feature type="region of interest" description="Disordered" evidence="1">
    <location>
        <begin position="322"/>
        <end position="341"/>
    </location>
</feature>
<dbReference type="EMBL" id="LSSN01001367">
    <property type="protein sequence ID" value="OMJ19910.1"/>
    <property type="molecule type" value="Genomic_DNA"/>
</dbReference>
<feature type="region of interest" description="Disordered" evidence="1">
    <location>
        <begin position="607"/>
        <end position="674"/>
    </location>
</feature>
<reference evidence="2 3" key="1">
    <citation type="submission" date="2017-01" db="EMBL/GenBank/DDBJ databases">
        <authorList>
            <person name="Mah S.A."/>
            <person name="Swanson W.J."/>
            <person name="Moy G.W."/>
            <person name="Vacquier V.D."/>
        </authorList>
    </citation>
    <scope>NUCLEOTIDE SEQUENCE [LARGE SCALE GENOMIC DNA]</scope>
    <source>
        <strain evidence="2 3">GSMNP</strain>
    </source>
</reference>
<accession>A0A1R1XZ22</accession>
<name>A0A1R1XZ22_9FUNG</name>
<dbReference type="Proteomes" id="UP000187283">
    <property type="component" value="Unassembled WGS sequence"/>
</dbReference>
<feature type="compositionally biased region" description="Polar residues" evidence="1">
    <location>
        <begin position="202"/>
        <end position="219"/>
    </location>
</feature>
<feature type="compositionally biased region" description="Basic and acidic residues" evidence="1">
    <location>
        <begin position="664"/>
        <end position="674"/>
    </location>
</feature>
<evidence type="ECO:0000256" key="1">
    <source>
        <dbReference type="SAM" id="MobiDB-lite"/>
    </source>
</evidence>
<evidence type="ECO:0000313" key="2">
    <source>
        <dbReference type="EMBL" id="OMJ19910.1"/>
    </source>
</evidence>
<sequence length="702" mass="78242">MVKQLLRERKQNSEPEDPFISTRIPITDLAVYPELIEALPSMEDDFFRTPLSEEERKEAIHSCPRSDSMNYQPPPLNDLVPAAVKKADACLRGIQIALAQATRPVDYYVHRIVQDNPSVREDNPHINFANAMRALLADIVSTVTQGRLDNLHKGMDLPGKPQQLIDSDTKPLMDQENLDALIASKKPEKRSRIRKPFRGRQQFGTQNSTGSNTAQSQTMEAAVPSATVRDLNIFIDRTPSWGTPRNISIRVDQADEQGLGPKYFREGVPDPIQKTGIEQQGLRGELSKPASTKRLEMFDEESAASPKNNSIGAATVEVTSNTQQDISTIQESHRGSQKLKSGLLQQPVCHSKENRGNQTSPGFDEAELKCGAKELQNGNIDVDILPVPRTTVWSITKPEYVYQGTETTIGMGTVTGSAEVCNSNTSRIYTKLIELGYRIKEEKSSTTPESSYYASRDANKFKRNDSESSIFKGQGPTTRSQQAVKHLKGHREGIGEFYRESTGNINGPVAWTINATKTFRTEKHRTLDAEILDSCSYAHGTSDSEFEILEGATGQMEWPVIYTRDTRTGNLYRFQHQFYGSEFSGIQLEGLEEPICVSPMELDITSNTEGQTEQTDNNSDNNTMETRDLVPRPSQPIDFPAATSTSNSGSTRPQKRKIPAVGEQKLESDGMEDQRRALQAQGLSNLAIEIFISNERCRKCKF</sequence>
<feature type="compositionally biased region" description="Polar residues" evidence="1">
    <location>
        <begin position="642"/>
        <end position="652"/>
    </location>
</feature>
<dbReference type="OrthoDB" id="5545891at2759"/>
<organism evidence="2 3">
    <name type="scientific">Smittium culicis</name>
    <dbReference type="NCBI Taxonomy" id="133412"/>
    <lineage>
        <taxon>Eukaryota</taxon>
        <taxon>Fungi</taxon>
        <taxon>Fungi incertae sedis</taxon>
        <taxon>Zoopagomycota</taxon>
        <taxon>Kickxellomycotina</taxon>
        <taxon>Harpellomycetes</taxon>
        <taxon>Harpellales</taxon>
        <taxon>Legeriomycetaceae</taxon>
        <taxon>Smittium</taxon>
    </lineage>
</organism>
<comment type="caution">
    <text evidence="2">The sequence shown here is derived from an EMBL/GenBank/DDBJ whole genome shotgun (WGS) entry which is preliminary data.</text>
</comment>
<evidence type="ECO:0000313" key="3">
    <source>
        <dbReference type="Proteomes" id="UP000187283"/>
    </source>
</evidence>
<feature type="compositionally biased region" description="Polar residues" evidence="1">
    <location>
        <begin position="607"/>
        <end position="624"/>
    </location>
</feature>